<dbReference type="AlphaFoldDB" id="A0AAD9IS26"/>
<sequence>MSHGECSLPGYYPLEFTTRNDSPNSKGAIGIYVKDIHKYKVRSDLSIFVSHVFESKFIELTFNKKQIIIGTIYIPNSFPHDDVGIFSHNMNNIMGDMNIDLITFSDHRNTRIYLENMFVRWFLPLIVKPTRLTSHSTTL</sequence>
<evidence type="ECO:0000313" key="1">
    <source>
        <dbReference type="EMBL" id="KAK2139829.1"/>
    </source>
</evidence>
<protein>
    <submittedName>
        <fullName evidence="1">Uncharacterized protein</fullName>
    </submittedName>
</protein>
<accession>A0AAD9IS26</accession>
<reference evidence="1" key="1">
    <citation type="journal article" date="2023" name="Mol. Biol. Evol.">
        <title>Third-Generation Sequencing Reveals the Adaptive Role of the Epigenome in Three Deep-Sea Polychaetes.</title>
        <authorList>
            <person name="Perez M."/>
            <person name="Aroh O."/>
            <person name="Sun Y."/>
            <person name="Lan Y."/>
            <person name="Juniper S.K."/>
            <person name="Young C.R."/>
            <person name="Angers B."/>
            <person name="Qian P.Y."/>
        </authorList>
    </citation>
    <scope>NUCLEOTIDE SEQUENCE</scope>
    <source>
        <strain evidence="1">P08H-3</strain>
    </source>
</reference>
<evidence type="ECO:0000313" key="2">
    <source>
        <dbReference type="Proteomes" id="UP001208570"/>
    </source>
</evidence>
<organism evidence="1 2">
    <name type="scientific">Paralvinella palmiformis</name>
    <dbReference type="NCBI Taxonomy" id="53620"/>
    <lineage>
        <taxon>Eukaryota</taxon>
        <taxon>Metazoa</taxon>
        <taxon>Spiralia</taxon>
        <taxon>Lophotrochozoa</taxon>
        <taxon>Annelida</taxon>
        <taxon>Polychaeta</taxon>
        <taxon>Sedentaria</taxon>
        <taxon>Canalipalpata</taxon>
        <taxon>Terebellida</taxon>
        <taxon>Terebelliformia</taxon>
        <taxon>Alvinellidae</taxon>
        <taxon>Paralvinella</taxon>
    </lineage>
</organism>
<proteinExistence type="predicted"/>
<comment type="caution">
    <text evidence="1">The sequence shown here is derived from an EMBL/GenBank/DDBJ whole genome shotgun (WGS) entry which is preliminary data.</text>
</comment>
<gene>
    <name evidence="1" type="ORF">LSH36_1595g00004</name>
</gene>
<dbReference type="Proteomes" id="UP001208570">
    <property type="component" value="Unassembled WGS sequence"/>
</dbReference>
<name>A0AAD9IS26_9ANNE</name>
<dbReference type="EMBL" id="JAODUP010001594">
    <property type="protein sequence ID" value="KAK2139829.1"/>
    <property type="molecule type" value="Genomic_DNA"/>
</dbReference>
<keyword evidence="2" id="KW-1185">Reference proteome</keyword>